<evidence type="ECO:0000313" key="3">
    <source>
        <dbReference type="Proteomes" id="UP000037558"/>
    </source>
</evidence>
<dbReference type="PATRIC" id="fig|284581.3.peg.1241"/>
<dbReference type="InterPro" id="IPR005146">
    <property type="entry name" value="B3/B4_tRNA-bd"/>
</dbReference>
<dbReference type="Proteomes" id="UP000037558">
    <property type="component" value="Unassembled WGS sequence"/>
</dbReference>
<name>A0A0M0L8S4_9BACI</name>
<accession>A0A0M0L8S4</accession>
<proteinExistence type="predicted"/>
<keyword evidence="3" id="KW-1185">Reference proteome</keyword>
<evidence type="ECO:0000313" key="2">
    <source>
        <dbReference type="EMBL" id="KOO47063.1"/>
    </source>
</evidence>
<dbReference type="InterPro" id="IPR020825">
    <property type="entry name" value="Phe-tRNA_synthase-like_B3/B4"/>
</dbReference>
<evidence type="ECO:0000259" key="1">
    <source>
        <dbReference type="SMART" id="SM00873"/>
    </source>
</evidence>
<dbReference type="RefSeq" id="WP_053400649.1">
    <property type="nucleotide sequence ID" value="NZ_JAUKEN010000002.1"/>
</dbReference>
<dbReference type="OrthoDB" id="9789812at2"/>
<dbReference type="Gene3D" id="3.50.40.10">
    <property type="entry name" value="Phenylalanyl-trna Synthetase, Chain B, domain 3"/>
    <property type="match status" value="1"/>
</dbReference>
<dbReference type="GO" id="GO:0003723">
    <property type="term" value="F:RNA binding"/>
    <property type="evidence" value="ECO:0007669"/>
    <property type="project" value="InterPro"/>
</dbReference>
<protein>
    <submittedName>
        <fullName evidence="2">tRNA synthetase subunit beta</fullName>
    </submittedName>
</protein>
<dbReference type="PANTHER" id="PTHR39209:SF2">
    <property type="entry name" value="CYTOPLASMIC PROTEIN"/>
    <property type="match status" value="1"/>
</dbReference>
<keyword evidence="2" id="KW-0030">Aminoacyl-tRNA synthetase</keyword>
<organism evidence="2 3">
    <name type="scientific">Priestia koreensis</name>
    <dbReference type="NCBI Taxonomy" id="284581"/>
    <lineage>
        <taxon>Bacteria</taxon>
        <taxon>Bacillati</taxon>
        <taxon>Bacillota</taxon>
        <taxon>Bacilli</taxon>
        <taxon>Bacillales</taxon>
        <taxon>Bacillaceae</taxon>
        <taxon>Priestia</taxon>
    </lineage>
</organism>
<comment type="caution">
    <text evidence="2">The sequence shown here is derived from an EMBL/GenBank/DDBJ whole genome shotgun (WGS) entry which is preliminary data.</text>
</comment>
<dbReference type="AlphaFoldDB" id="A0A0M0L8S4"/>
<dbReference type="SUPFAM" id="SSF56037">
    <property type="entry name" value="PheT/TilS domain"/>
    <property type="match status" value="1"/>
</dbReference>
<dbReference type="SMART" id="SM00873">
    <property type="entry name" value="B3_4"/>
    <property type="match status" value="1"/>
</dbReference>
<reference evidence="3" key="1">
    <citation type="submission" date="2015-08" db="EMBL/GenBank/DDBJ databases">
        <title>Fjat-14210 dsm16467.</title>
        <authorList>
            <person name="Liu B."/>
            <person name="Wang J."/>
            <person name="Zhu Y."/>
            <person name="Liu G."/>
            <person name="Chen Q."/>
            <person name="Chen Z."/>
            <person name="Lan J."/>
            <person name="Che J."/>
            <person name="Ge C."/>
            <person name="Shi H."/>
            <person name="Pan Z."/>
            <person name="Liu X."/>
        </authorList>
    </citation>
    <scope>NUCLEOTIDE SEQUENCE [LARGE SCALE GENOMIC DNA]</scope>
    <source>
        <strain evidence="3">DSM 16467</strain>
    </source>
</reference>
<gene>
    <name evidence="2" type="ORF">AMD01_06810</name>
</gene>
<dbReference type="EMBL" id="LILC01000010">
    <property type="protein sequence ID" value="KOO47063.1"/>
    <property type="molecule type" value="Genomic_DNA"/>
</dbReference>
<keyword evidence="2" id="KW-0436">Ligase</keyword>
<sequence length="221" mass="25029">MEISLTNHIKTLIPNFIVSVIRYQGITVSTSPQMIQGRLRLFQESIFFELQDQSVTSVPEIAEWRQLFKQSGTDPSKYRPSIESLYRRIQKQTYLPTVNSAVDINNFFSLQYKIPIGIYDLNNLKGDIVIDIGGDSDSYMGLNNRELTLSNKIISRDEIGAFGSPYVDSNRSPVEHTTTNAIQILYLPPSIDRDEANKLTASLENMFLQIHGGEATHKLVE</sequence>
<feature type="domain" description="B3/B4 tRNA-binding" evidence="1">
    <location>
        <begin position="62"/>
        <end position="212"/>
    </location>
</feature>
<dbReference type="PANTHER" id="PTHR39209">
    <property type="match status" value="1"/>
</dbReference>
<dbReference type="STRING" id="284581.AMD01_06810"/>
<dbReference type="Pfam" id="PF03483">
    <property type="entry name" value="B3_4"/>
    <property type="match status" value="1"/>
</dbReference>
<dbReference type="GO" id="GO:0004826">
    <property type="term" value="F:phenylalanine-tRNA ligase activity"/>
    <property type="evidence" value="ECO:0007669"/>
    <property type="project" value="InterPro"/>
</dbReference>